<dbReference type="AlphaFoldDB" id="A0A9K3K4L0"/>
<name>A0A9K3K4L0_9STRA</name>
<reference evidence="1" key="1">
    <citation type="journal article" date="2021" name="Sci. Rep.">
        <title>Diploid genomic architecture of Nitzschia inconspicua, an elite biomass production diatom.</title>
        <authorList>
            <person name="Oliver A."/>
            <person name="Podell S."/>
            <person name="Pinowska A."/>
            <person name="Traller J.C."/>
            <person name="Smith S.R."/>
            <person name="McClure R."/>
            <person name="Beliaev A."/>
            <person name="Bohutskyi P."/>
            <person name="Hill E.A."/>
            <person name="Rabines A."/>
            <person name="Zheng H."/>
            <person name="Allen L.Z."/>
            <person name="Kuo A."/>
            <person name="Grigoriev I.V."/>
            <person name="Allen A.E."/>
            <person name="Hazlebeck D."/>
            <person name="Allen E.E."/>
        </authorList>
    </citation>
    <scope>NUCLEOTIDE SEQUENCE</scope>
    <source>
        <strain evidence="1">Hildebrandi</strain>
    </source>
</reference>
<dbReference type="OrthoDB" id="42679at2759"/>
<dbReference type="Proteomes" id="UP000693970">
    <property type="component" value="Unassembled WGS sequence"/>
</dbReference>
<evidence type="ECO:0000313" key="2">
    <source>
        <dbReference type="EMBL" id="KAG7350088.1"/>
    </source>
</evidence>
<dbReference type="EMBL" id="JAGRRH010000104">
    <property type="protein sequence ID" value="KAG7336862.1"/>
    <property type="molecule type" value="Genomic_DNA"/>
</dbReference>
<organism evidence="1 3">
    <name type="scientific">Nitzschia inconspicua</name>
    <dbReference type="NCBI Taxonomy" id="303405"/>
    <lineage>
        <taxon>Eukaryota</taxon>
        <taxon>Sar</taxon>
        <taxon>Stramenopiles</taxon>
        <taxon>Ochrophyta</taxon>
        <taxon>Bacillariophyta</taxon>
        <taxon>Bacillariophyceae</taxon>
        <taxon>Bacillariophycidae</taxon>
        <taxon>Bacillariales</taxon>
        <taxon>Bacillariaceae</taxon>
        <taxon>Nitzschia</taxon>
    </lineage>
</organism>
<gene>
    <name evidence="2" type="ORF">IV203_012685</name>
    <name evidence="1" type="ORF">IV203_014273</name>
</gene>
<proteinExistence type="predicted"/>
<sequence>MHGRNKGIMHDFGHSNSNQLVPPANISRGNSITSSVLEVPPLSILNVATFETIGGAEIDCLDAHESLFGWTAVYRATVPQSGVDVEQFLHDLHDVQLKLAILSHRSKNRTWDLIVWKLALATEADSHTRHAFPSME</sequence>
<dbReference type="EMBL" id="JAGRRH010000019">
    <property type="protein sequence ID" value="KAG7350088.1"/>
    <property type="molecule type" value="Genomic_DNA"/>
</dbReference>
<keyword evidence="3" id="KW-1185">Reference proteome</keyword>
<evidence type="ECO:0000313" key="1">
    <source>
        <dbReference type="EMBL" id="KAG7336862.1"/>
    </source>
</evidence>
<reference evidence="1" key="2">
    <citation type="submission" date="2021-04" db="EMBL/GenBank/DDBJ databases">
        <authorList>
            <person name="Podell S."/>
        </authorList>
    </citation>
    <scope>NUCLEOTIDE SEQUENCE</scope>
    <source>
        <strain evidence="1">Hildebrandi</strain>
    </source>
</reference>
<accession>A0A9K3K4L0</accession>
<comment type="caution">
    <text evidence="1">The sequence shown here is derived from an EMBL/GenBank/DDBJ whole genome shotgun (WGS) entry which is preliminary data.</text>
</comment>
<evidence type="ECO:0000313" key="3">
    <source>
        <dbReference type="Proteomes" id="UP000693970"/>
    </source>
</evidence>
<protein>
    <submittedName>
        <fullName evidence="1">Uncharacterized protein</fullName>
    </submittedName>
</protein>